<dbReference type="Pfam" id="PF13439">
    <property type="entry name" value="Glyco_transf_4"/>
    <property type="match status" value="1"/>
</dbReference>
<dbReference type="Proteomes" id="UP000279760">
    <property type="component" value="Chromosome 1"/>
</dbReference>
<feature type="domain" description="Glycosyl transferase family 1" evidence="1">
    <location>
        <begin position="185"/>
        <end position="343"/>
    </location>
</feature>
<proteinExistence type="predicted"/>
<dbReference type="InterPro" id="IPR028098">
    <property type="entry name" value="Glyco_trans_4-like_N"/>
</dbReference>
<evidence type="ECO:0000313" key="3">
    <source>
        <dbReference type="EMBL" id="AYV21212.1"/>
    </source>
</evidence>
<keyword evidence="3" id="KW-0808">Transferase</keyword>
<feature type="domain" description="Glycosyltransferase subfamily 4-like N-terminal" evidence="2">
    <location>
        <begin position="16"/>
        <end position="170"/>
    </location>
</feature>
<reference evidence="3 4" key="1">
    <citation type="submission" date="2018-11" db="EMBL/GenBank/DDBJ databases">
        <title>Complete Genome Sequence of Vbrio mediterranei 117-T6: a Potential Pathogen Bacteria Isolated from the Conchocelis of Pyropia.</title>
        <authorList>
            <person name="Liu Q."/>
        </authorList>
    </citation>
    <scope>NUCLEOTIDE SEQUENCE [LARGE SCALE GENOMIC DNA]</scope>
    <source>
        <strain evidence="3 4">117-T6</strain>
    </source>
</reference>
<dbReference type="GO" id="GO:1901135">
    <property type="term" value="P:carbohydrate derivative metabolic process"/>
    <property type="evidence" value="ECO:0007669"/>
    <property type="project" value="UniProtKB-ARBA"/>
</dbReference>
<evidence type="ECO:0000259" key="2">
    <source>
        <dbReference type="Pfam" id="PF13439"/>
    </source>
</evidence>
<dbReference type="AlphaFoldDB" id="A0A3G4VCA8"/>
<dbReference type="RefSeq" id="WP_124940375.1">
    <property type="nucleotide sequence ID" value="NZ_CP033577.1"/>
</dbReference>
<evidence type="ECO:0000259" key="1">
    <source>
        <dbReference type="Pfam" id="PF00534"/>
    </source>
</evidence>
<accession>A0A3G4VCA8</accession>
<dbReference type="SUPFAM" id="SSF53756">
    <property type="entry name" value="UDP-Glycosyltransferase/glycogen phosphorylase"/>
    <property type="match status" value="1"/>
</dbReference>
<evidence type="ECO:0000313" key="4">
    <source>
        <dbReference type="Proteomes" id="UP000279760"/>
    </source>
</evidence>
<sequence>MKVLHLYRTCYPETKGGLEQAIRYICKGSSEQGIKNTILTLGSEDKEYDFEGSHIVVVKKDFEISSNGFSFKLIRRFRQLSKEHDIIHYQYPWPTGDLLSLFSRNKTSLVSYQSDIVKQKLLHRIYRPLEQYFLSKVHRIVASSPQYAKSSCNLIKYKHKVEIIPLAIDEATYPNINNVKLSSWEKRVGSGFFLFVGVLRYYKGLQFLLEAAKISGLSVVIAGDGPERKALEGYIKENNLTNVKMVGFISEEDKVALHILSKAFVFPSHLRSEAFGISLLEAQMFGKPIISADIGTGSSFVNAHGETGITVPPTDSQALAEAMMKFSKNDTLCEKLGNGARQRFESVFTTKRYADNYIELYKRLKIENP</sequence>
<dbReference type="PANTHER" id="PTHR12526">
    <property type="entry name" value="GLYCOSYLTRANSFERASE"/>
    <property type="match status" value="1"/>
</dbReference>
<organism evidence="3 4">
    <name type="scientific">Vibrio mediterranei</name>
    <dbReference type="NCBI Taxonomy" id="689"/>
    <lineage>
        <taxon>Bacteria</taxon>
        <taxon>Pseudomonadati</taxon>
        <taxon>Pseudomonadota</taxon>
        <taxon>Gammaproteobacteria</taxon>
        <taxon>Vibrionales</taxon>
        <taxon>Vibrionaceae</taxon>
        <taxon>Vibrio</taxon>
    </lineage>
</organism>
<dbReference type="InterPro" id="IPR001296">
    <property type="entry name" value="Glyco_trans_1"/>
</dbReference>
<name>A0A3G4VCA8_9VIBR</name>
<dbReference type="PANTHER" id="PTHR12526:SF627">
    <property type="entry name" value="D-RHAMNOSYLTRANSFERASE WBPZ"/>
    <property type="match status" value="1"/>
</dbReference>
<gene>
    <name evidence="3" type="ORF">ECB94_07850</name>
</gene>
<dbReference type="EMBL" id="CP033577">
    <property type="protein sequence ID" value="AYV21212.1"/>
    <property type="molecule type" value="Genomic_DNA"/>
</dbReference>
<dbReference type="GO" id="GO:0016757">
    <property type="term" value="F:glycosyltransferase activity"/>
    <property type="evidence" value="ECO:0007669"/>
    <property type="project" value="InterPro"/>
</dbReference>
<protein>
    <submittedName>
        <fullName evidence="3">Glycosyltransferase</fullName>
    </submittedName>
</protein>
<dbReference type="Pfam" id="PF00534">
    <property type="entry name" value="Glycos_transf_1"/>
    <property type="match status" value="1"/>
</dbReference>
<dbReference type="Gene3D" id="3.40.50.2000">
    <property type="entry name" value="Glycogen Phosphorylase B"/>
    <property type="match status" value="2"/>
</dbReference>